<accession>A0A1Y1V5J3</accession>
<keyword evidence="2" id="KW-1185">Reference proteome</keyword>
<evidence type="ECO:0000313" key="1">
    <source>
        <dbReference type="EMBL" id="ORX46884.1"/>
    </source>
</evidence>
<reference evidence="1 2" key="1">
    <citation type="submission" date="2016-08" db="EMBL/GenBank/DDBJ databases">
        <title>Genomes of anaerobic fungi encode conserved fungal cellulosomes for biomass hydrolysis.</title>
        <authorList>
            <consortium name="DOE Joint Genome Institute"/>
            <person name="Haitjema C.H."/>
            <person name="Gilmore S.P."/>
            <person name="Henske J.K."/>
            <person name="Solomon K.V."/>
            <person name="De Groot R."/>
            <person name="Kuo A."/>
            <person name="Mondo S.J."/>
            <person name="Salamov A.A."/>
            <person name="Labutti K."/>
            <person name="Zhao Z."/>
            <person name="Chiniquy J."/>
            <person name="Barry K."/>
            <person name="Brewer H.M."/>
            <person name="Purvine S.O."/>
            <person name="Wright A.T."/>
            <person name="Boxma B."/>
            <person name="Van Alen T."/>
            <person name="Hackstein J.H."/>
            <person name="Baker S.E."/>
            <person name="Grigoriev I.V."/>
            <person name="O'Malley M.A."/>
        </authorList>
    </citation>
    <scope>NUCLEOTIDE SEQUENCE [LARGE SCALE GENOMIC DNA]</scope>
    <source>
        <strain evidence="2">finn</strain>
    </source>
</reference>
<evidence type="ECO:0000313" key="2">
    <source>
        <dbReference type="Proteomes" id="UP000193719"/>
    </source>
</evidence>
<proteinExistence type="predicted"/>
<feature type="non-terminal residue" evidence="1">
    <location>
        <position position="128"/>
    </location>
</feature>
<reference evidence="1 2" key="2">
    <citation type="submission" date="2016-08" db="EMBL/GenBank/DDBJ databases">
        <title>Pervasive Adenine N6-methylation of Active Genes in Fungi.</title>
        <authorList>
            <consortium name="DOE Joint Genome Institute"/>
            <person name="Mondo S.J."/>
            <person name="Dannebaum R.O."/>
            <person name="Kuo R.C."/>
            <person name="Labutti K."/>
            <person name="Haridas S."/>
            <person name="Kuo A."/>
            <person name="Salamov A."/>
            <person name="Ahrendt S.R."/>
            <person name="Lipzen A."/>
            <person name="Sullivan W."/>
            <person name="Andreopoulos W.B."/>
            <person name="Clum A."/>
            <person name="Lindquist E."/>
            <person name="Daum C."/>
            <person name="Ramamoorthy G.K."/>
            <person name="Gryganskyi A."/>
            <person name="Culley D."/>
            <person name="Magnuson J.K."/>
            <person name="James T.Y."/>
            <person name="O'Malley M.A."/>
            <person name="Stajich J.E."/>
            <person name="Spatafora J.W."/>
            <person name="Visel A."/>
            <person name="Grigoriev I.V."/>
        </authorList>
    </citation>
    <scope>NUCLEOTIDE SEQUENCE [LARGE SCALE GENOMIC DNA]</scope>
    <source>
        <strain evidence="2">finn</strain>
    </source>
</reference>
<dbReference type="AlphaFoldDB" id="A0A1Y1V5J3"/>
<protein>
    <submittedName>
        <fullName evidence="1">Uncharacterized protein</fullName>
    </submittedName>
</protein>
<comment type="caution">
    <text evidence="1">The sequence shown here is derived from an EMBL/GenBank/DDBJ whole genome shotgun (WGS) entry which is preliminary data.</text>
</comment>
<organism evidence="1 2">
    <name type="scientific">Piromyces finnis</name>
    <dbReference type="NCBI Taxonomy" id="1754191"/>
    <lineage>
        <taxon>Eukaryota</taxon>
        <taxon>Fungi</taxon>
        <taxon>Fungi incertae sedis</taxon>
        <taxon>Chytridiomycota</taxon>
        <taxon>Chytridiomycota incertae sedis</taxon>
        <taxon>Neocallimastigomycetes</taxon>
        <taxon>Neocallimastigales</taxon>
        <taxon>Neocallimastigaceae</taxon>
        <taxon>Piromyces</taxon>
    </lineage>
</organism>
<dbReference type="Proteomes" id="UP000193719">
    <property type="component" value="Unassembled WGS sequence"/>
</dbReference>
<name>A0A1Y1V5J3_9FUNG</name>
<sequence>MRELENKPKYPVSFERIQEIYGYSGQKFITRNTIFSEYKQSESLIDESAIENNELETFVCASDEGSCSSIIWKCHRDNKFSLAYHSLYQELPSENKSVILDIKHCPLTNTHSNILACLTGDQVFFYKK</sequence>
<dbReference type="EMBL" id="MCFH01000033">
    <property type="protein sequence ID" value="ORX46884.1"/>
    <property type="molecule type" value="Genomic_DNA"/>
</dbReference>
<gene>
    <name evidence="1" type="ORF">BCR36DRAFT_215583</name>
</gene>